<gene>
    <name evidence="1" type="ORF">PHYEVI_LOCUS8201</name>
</gene>
<organism evidence="1 2">
    <name type="scientific">Phyllotreta striolata</name>
    <name type="common">Striped flea beetle</name>
    <name type="synonym">Crioceris striolata</name>
    <dbReference type="NCBI Taxonomy" id="444603"/>
    <lineage>
        <taxon>Eukaryota</taxon>
        <taxon>Metazoa</taxon>
        <taxon>Ecdysozoa</taxon>
        <taxon>Arthropoda</taxon>
        <taxon>Hexapoda</taxon>
        <taxon>Insecta</taxon>
        <taxon>Pterygota</taxon>
        <taxon>Neoptera</taxon>
        <taxon>Endopterygota</taxon>
        <taxon>Coleoptera</taxon>
        <taxon>Polyphaga</taxon>
        <taxon>Cucujiformia</taxon>
        <taxon>Chrysomeloidea</taxon>
        <taxon>Chrysomelidae</taxon>
        <taxon>Galerucinae</taxon>
        <taxon>Alticini</taxon>
        <taxon>Phyllotreta</taxon>
    </lineage>
</organism>
<sequence>MCDCDGEKYNISYCDPCYPQFCCVPVTTCPNVERRCPIKPVPVPVVPESACLTPLMIPWTCCQPCPMGYLQTPPPRPFKSCTPCATVIQPCPPCPPCMPCCDPPPTCGPCPPCSMCPPRPCPLPPCA</sequence>
<protein>
    <submittedName>
        <fullName evidence="1">Uncharacterized protein</fullName>
    </submittedName>
</protein>
<accession>A0A9N9TN25</accession>
<dbReference type="Proteomes" id="UP001153712">
    <property type="component" value="Chromosome 5"/>
</dbReference>
<dbReference type="EMBL" id="OU900098">
    <property type="protein sequence ID" value="CAG9861875.1"/>
    <property type="molecule type" value="Genomic_DNA"/>
</dbReference>
<proteinExistence type="predicted"/>
<keyword evidence="2" id="KW-1185">Reference proteome</keyword>
<name>A0A9N9TN25_PHYSR</name>
<reference evidence="1" key="1">
    <citation type="submission" date="2022-01" db="EMBL/GenBank/DDBJ databases">
        <authorList>
            <person name="King R."/>
        </authorList>
    </citation>
    <scope>NUCLEOTIDE SEQUENCE</scope>
</reference>
<evidence type="ECO:0000313" key="1">
    <source>
        <dbReference type="EMBL" id="CAG9861875.1"/>
    </source>
</evidence>
<dbReference type="AlphaFoldDB" id="A0A9N9TN25"/>
<dbReference type="OrthoDB" id="6753399at2759"/>
<evidence type="ECO:0000313" key="2">
    <source>
        <dbReference type="Proteomes" id="UP001153712"/>
    </source>
</evidence>